<accession>A0A6J4N5N7</accession>
<dbReference type="EMBL" id="CADCTR010003011">
    <property type="protein sequence ID" value="CAA9378164.1"/>
    <property type="molecule type" value="Genomic_DNA"/>
</dbReference>
<proteinExistence type="predicted"/>
<keyword evidence="1" id="KW-0548">Nucleotidyltransferase</keyword>
<protein>
    <submittedName>
        <fullName evidence="1">DNA polymerase I</fullName>
        <ecNumber evidence="1">2.7.7.7</ecNumber>
    </submittedName>
</protein>
<name>A0A6J4N5N7_9CHLR</name>
<keyword evidence="1" id="KW-0808">Transferase</keyword>
<evidence type="ECO:0000313" key="1">
    <source>
        <dbReference type="EMBL" id="CAA9378164.1"/>
    </source>
</evidence>
<feature type="non-terminal residue" evidence="1">
    <location>
        <position position="1"/>
    </location>
</feature>
<dbReference type="EC" id="2.7.7.7" evidence="1"/>
<organism evidence="1">
    <name type="scientific">uncultured Chloroflexia bacterium</name>
    <dbReference type="NCBI Taxonomy" id="1672391"/>
    <lineage>
        <taxon>Bacteria</taxon>
        <taxon>Bacillati</taxon>
        <taxon>Chloroflexota</taxon>
        <taxon>Chloroflexia</taxon>
        <taxon>environmental samples</taxon>
    </lineage>
</organism>
<dbReference type="GO" id="GO:0003887">
    <property type="term" value="F:DNA-directed DNA polymerase activity"/>
    <property type="evidence" value="ECO:0007669"/>
    <property type="project" value="UniProtKB-EC"/>
</dbReference>
<gene>
    <name evidence="1" type="ORF">AVDCRST_MAG93-8975</name>
</gene>
<sequence>FLFDADHPSLGGWYSEAVMNRILETHALQGARRHMRVSIGDVRTYSAVANSATPTVSRLIQLCREVYQPASFDRLMHDRLEQTHGRATVYCWLFQNMTAAIGETLHSRLSSDPAYLGAMDVRFSEPLHLRFFRNSLSELLRLQGKRSSVFYEMGCSEHVDPAVQEMLEDHGFEVDYEDMGARRTVYDSFDTLEHFRRVDDFKRIFAGLDGIGEERASDLALSLEELHPKLFDVFASAARTIERAETEEDLAQAALSGRRLLEATANNLFPPREERWNGRAVGHKEYKNRLCAYMEKTIADAGITDSSILPRLGKEANRLVECFNAGLHASPTRHDVMANFRDLVVWLSAVVDLSPAAARRPYLAYIGELEDALREIEDRVNGRRS</sequence>
<reference evidence="1" key="1">
    <citation type="submission" date="2020-02" db="EMBL/GenBank/DDBJ databases">
        <authorList>
            <person name="Meier V. D."/>
        </authorList>
    </citation>
    <scope>NUCLEOTIDE SEQUENCE</scope>
    <source>
        <strain evidence="1">AVDCRST_MAG93</strain>
    </source>
</reference>
<dbReference type="AlphaFoldDB" id="A0A6J4N5N7"/>